<organism evidence="2 3">
    <name type="scientific">Skermania pinensis</name>
    <dbReference type="NCBI Taxonomy" id="39122"/>
    <lineage>
        <taxon>Bacteria</taxon>
        <taxon>Bacillati</taxon>
        <taxon>Actinomycetota</taxon>
        <taxon>Actinomycetes</taxon>
        <taxon>Mycobacteriales</taxon>
        <taxon>Gordoniaceae</taxon>
        <taxon>Skermania</taxon>
    </lineage>
</organism>
<feature type="signal peptide" evidence="1">
    <location>
        <begin position="1"/>
        <end position="26"/>
    </location>
</feature>
<reference evidence="2" key="1">
    <citation type="submission" date="2021-07" db="EMBL/GenBank/DDBJ databases">
        <title>Candidatus Kaistella beijingensis sp. nov. isolated from a municipal wastewater treatment plant is involved in sludge foaming.</title>
        <authorList>
            <person name="Song Y."/>
            <person name="Liu S.-J."/>
        </authorList>
    </citation>
    <scope>NUCLEOTIDE SEQUENCE</scope>
    <source>
        <strain evidence="2">DSM 43998</strain>
    </source>
</reference>
<dbReference type="EMBL" id="CP079105">
    <property type="protein sequence ID" value="QXQ14074.1"/>
    <property type="molecule type" value="Genomic_DNA"/>
</dbReference>
<accession>A0ABX8SAQ4</accession>
<keyword evidence="3" id="KW-1185">Reference proteome</keyword>
<dbReference type="Proteomes" id="UP000887023">
    <property type="component" value="Chromosome"/>
</dbReference>
<sequence>MKLRKAAIVAVLASSAIGIAAGTANAAPAVAAPVPTDPQQFVANAAAVFNGVVNPASVPAGQPAPVLDTPLGSISVQGGRLQVGAPDGSVIAAAPAPATPAAVAANPDLVDDVAARPVPVTPVLDYGWKTEGDREQWAFKRAQDSVSLAASIAGATGAAGGGLIGCGIGGAVGAVGGGVALPVFGLPMGALAGCLVGATTGAALGGLVTAAAVTLPVAVAAGIGYYQTISSPFVPPKSSPQKVEIVNSN</sequence>
<evidence type="ECO:0000256" key="1">
    <source>
        <dbReference type="SAM" id="SignalP"/>
    </source>
</evidence>
<proteinExistence type="predicted"/>
<name>A0ABX8SAQ4_9ACTN</name>
<evidence type="ECO:0000313" key="2">
    <source>
        <dbReference type="EMBL" id="QXQ14074.1"/>
    </source>
</evidence>
<feature type="chain" id="PRO_5045502378" evidence="1">
    <location>
        <begin position="27"/>
        <end position="249"/>
    </location>
</feature>
<evidence type="ECO:0000313" key="3">
    <source>
        <dbReference type="Proteomes" id="UP000887023"/>
    </source>
</evidence>
<dbReference type="RefSeq" id="WP_157079660.1">
    <property type="nucleotide sequence ID" value="NZ_CBCRUZ010000010.1"/>
</dbReference>
<protein>
    <submittedName>
        <fullName evidence="2">Uncharacterized protein</fullName>
    </submittedName>
</protein>
<gene>
    <name evidence="2" type="ORF">KV203_01000</name>
</gene>
<keyword evidence="1" id="KW-0732">Signal</keyword>